<accession>A0AAW0A069</accession>
<dbReference type="PANTHER" id="PTHR48104">
    <property type="entry name" value="METACASPASE-4"/>
    <property type="match status" value="1"/>
</dbReference>
<evidence type="ECO:0000256" key="1">
    <source>
        <dbReference type="ARBA" id="ARBA00009005"/>
    </source>
</evidence>
<comment type="caution">
    <text evidence="4">The sequence shown here is derived from an EMBL/GenBank/DDBJ whole genome shotgun (WGS) entry which is preliminary data.</text>
</comment>
<dbReference type="GO" id="GO:0006508">
    <property type="term" value="P:proteolysis"/>
    <property type="evidence" value="ECO:0007669"/>
    <property type="project" value="InterPro"/>
</dbReference>
<gene>
    <name evidence="4" type="ORF">R3P38DRAFT_3626402</name>
</gene>
<evidence type="ECO:0000259" key="3">
    <source>
        <dbReference type="Pfam" id="PF00656"/>
    </source>
</evidence>
<feature type="region of interest" description="Disordered" evidence="2">
    <location>
        <begin position="224"/>
        <end position="295"/>
    </location>
</feature>
<evidence type="ECO:0000313" key="5">
    <source>
        <dbReference type="Proteomes" id="UP001362999"/>
    </source>
</evidence>
<feature type="domain" description="Peptidase C14 caspase" evidence="3">
    <location>
        <begin position="16"/>
        <end position="361"/>
    </location>
</feature>
<feature type="compositionally biased region" description="Polar residues" evidence="2">
    <location>
        <begin position="232"/>
        <end position="245"/>
    </location>
</feature>
<dbReference type="PANTHER" id="PTHR48104:SF30">
    <property type="entry name" value="METACASPASE-1"/>
    <property type="match status" value="1"/>
</dbReference>
<dbReference type="EMBL" id="JAWWNJ010000095">
    <property type="protein sequence ID" value="KAK6996935.1"/>
    <property type="molecule type" value="Genomic_DNA"/>
</dbReference>
<organism evidence="4 5">
    <name type="scientific">Favolaschia claudopus</name>
    <dbReference type="NCBI Taxonomy" id="2862362"/>
    <lineage>
        <taxon>Eukaryota</taxon>
        <taxon>Fungi</taxon>
        <taxon>Dikarya</taxon>
        <taxon>Basidiomycota</taxon>
        <taxon>Agaricomycotina</taxon>
        <taxon>Agaricomycetes</taxon>
        <taxon>Agaricomycetidae</taxon>
        <taxon>Agaricales</taxon>
        <taxon>Marasmiineae</taxon>
        <taxon>Mycenaceae</taxon>
        <taxon>Favolaschia</taxon>
    </lineage>
</organism>
<sequence>FDSVSIPGNGVYTGHKRALLIGIRSCKSDGYEDLDMAHDDVYKMRDLLIEVYHYTEAEIIILLDDGIHIQPTRQNILAAIAEFVKNVKGGDRLCFHYSGHSTQLKNPHSRRCSEEDGLDECLVPLDGENMKIIDNELHAALVQPLPFGSHLVAVLDTCNSGSLLDLKHHRCNSVYVPWDWRGRRDSKSVRNGVVSLPQQFSLPQHFSLPQPSLPPLSLPQLLRRWLGPHPPTHNTASKPHQQSESNDIRDPPTSAALSRSLASRSSSIATNNSGHSRLRRTSTTSSNLSSPLTRLRPKGKLTLAHLYSLSKSRHYSSSALAKVTDKEAPAAPVPQSILYEEGDEAKRCESPVQGFYCPGWCQNVVDRSTLLDEDDKVKADVICLASPQKAWQGEGVSMTSALAELLRENPQRSLQDILIQLSYKTYSPALSRRSRSREYNAQRKTYDSFLVRQIKRLESGNQSTASLVTPDKPGIIVPPTPHSVASGSGLKKPALLRTVGEQIQTLKQRLRSVRHDKWYDMDDFQTLELSSQRPLDMNRAWSM</sequence>
<feature type="non-terminal residue" evidence="4">
    <location>
        <position position="1"/>
    </location>
</feature>
<reference evidence="4 5" key="1">
    <citation type="journal article" date="2024" name="J Genomics">
        <title>Draft genome sequencing and assembly of Favolaschia claudopus CIRM-BRFM 2984 isolated from oak limbs.</title>
        <authorList>
            <person name="Navarro D."/>
            <person name="Drula E."/>
            <person name="Chaduli D."/>
            <person name="Cazenave R."/>
            <person name="Ahrendt S."/>
            <person name="Wang J."/>
            <person name="Lipzen A."/>
            <person name="Daum C."/>
            <person name="Barry K."/>
            <person name="Grigoriev I.V."/>
            <person name="Favel A."/>
            <person name="Rosso M.N."/>
            <person name="Martin F."/>
        </authorList>
    </citation>
    <scope>NUCLEOTIDE SEQUENCE [LARGE SCALE GENOMIC DNA]</scope>
    <source>
        <strain evidence="4 5">CIRM-BRFM 2984</strain>
    </source>
</reference>
<name>A0AAW0A069_9AGAR</name>
<evidence type="ECO:0000313" key="4">
    <source>
        <dbReference type="EMBL" id="KAK6996935.1"/>
    </source>
</evidence>
<dbReference type="InterPro" id="IPR050452">
    <property type="entry name" value="Metacaspase"/>
</dbReference>
<dbReference type="Pfam" id="PF00656">
    <property type="entry name" value="Peptidase_C14"/>
    <property type="match status" value="1"/>
</dbReference>
<evidence type="ECO:0000256" key="2">
    <source>
        <dbReference type="SAM" id="MobiDB-lite"/>
    </source>
</evidence>
<dbReference type="InterPro" id="IPR011600">
    <property type="entry name" value="Pept_C14_caspase"/>
</dbReference>
<dbReference type="AlphaFoldDB" id="A0AAW0A069"/>
<dbReference type="GO" id="GO:0005737">
    <property type="term" value="C:cytoplasm"/>
    <property type="evidence" value="ECO:0007669"/>
    <property type="project" value="TreeGrafter"/>
</dbReference>
<proteinExistence type="inferred from homology"/>
<dbReference type="GO" id="GO:0004197">
    <property type="term" value="F:cysteine-type endopeptidase activity"/>
    <property type="evidence" value="ECO:0007669"/>
    <property type="project" value="InterPro"/>
</dbReference>
<feature type="compositionally biased region" description="Low complexity" evidence="2">
    <location>
        <begin position="254"/>
        <end position="267"/>
    </location>
</feature>
<comment type="similarity">
    <text evidence="1">Belongs to the peptidase C14B family.</text>
</comment>
<feature type="compositionally biased region" description="Low complexity" evidence="2">
    <location>
        <begin position="281"/>
        <end position="294"/>
    </location>
</feature>
<keyword evidence="5" id="KW-1185">Reference proteome</keyword>
<dbReference type="Gene3D" id="3.40.50.12660">
    <property type="match status" value="1"/>
</dbReference>
<protein>
    <submittedName>
        <fullName evidence="4">Metacaspase type II</fullName>
    </submittedName>
</protein>
<dbReference type="Proteomes" id="UP001362999">
    <property type="component" value="Unassembled WGS sequence"/>
</dbReference>